<organism evidence="6 7">
    <name type="scientific">Moraxella cuniculi DSM 21768</name>
    <dbReference type="NCBI Taxonomy" id="1122245"/>
    <lineage>
        <taxon>Bacteria</taxon>
        <taxon>Pseudomonadati</taxon>
        <taxon>Pseudomonadota</taxon>
        <taxon>Gammaproteobacteria</taxon>
        <taxon>Moraxellales</taxon>
        <taxon>Moraxellaceae</taxon>
        <taxon>Moraxella</taxon>
    </lineage>
</organism>
<dbReference type="Gene3D" id="3.55.30.10">
    <property type="entry name" value="Hsp33 domain"/>
    <property type="match status" value="1"/>
</dbReference>
<keyword evidence="7" id="KW-1185">Reference proteome</keyword>
<dbReference type="InterPro" id="IPR016153">
    <property type="entry name" value="Heat_shock_Hsp33_N"/>
</dbReference>
<dbReference type="InterPro" id="IPR000397">
    <property type="entry name" value="Heat_shock_Hsp33"/>
</dbReference>
<dbReference type="GO" id="GO:0042026">
    <property type="term" value="P:protein refolding"/>
    <property type="evidence" value="ECO:0007669"/>
    <property type="project" value="TreeGrafter"/>
</dbReference>
<dbReference type="Pfam" id="PF01430">
    <property type="entry name" value="HSP33"/>
    <property type="match status" value="1"/>
</dbReference>
<name>A0A1N7FAP9_9GAMM</name>
<dbReference type="SUPFAM" id="SSF64397">
    <property type="entry name" value="Hsp33 domain"/>
    <property type="match status" value="1"/>
</dbReference>
<dbReference type="Gene3D" id="3.90.1280.10">
    <property type="entry name" value="HSP33 redox switch-like"/>
    <property type="match status" value="1"/>
</dbReference>
<evidence type="ECO:0000256" key="4">
    <source>
        <dbReference type="ARBA" id="ARBA00023186"/>
    </source>
</evidence>
<evidence type="ECO:0000256" key="2">
    <source>
        <dbReference type="ARBA" id="ARBA00022833"/>
    </source>
</evidence>
<dbReference type="PANTHER" id="PTHR30111">
    <property type="entry name" value="33 KDA CHAPERONIN"/>
    <property type="match status" value="1"/>
</dbReference>
<dbReference type="GO" id="GO:0044183">
    <property type="term" value="F:protein folding chaperone"/>
    <property type="evidence" value="ECO:0007669"/>
    <property type="project" value="TreeGrafter"/>
</dbReference>
<keyword evidence="2" id="KW-0862">Zinc</keyword>
<evidence type="ECO:0000256" key="5">
    <source>
        <dbReference type="ARBA" id="ARBA00023284"/>
    </source>
</evidence>
<dbReference type="InterPro" id="IPR016154">
    <property type="entry name" value="Heat_shock_Hsp33_C"/>
</dbReference>
<dbReference type="InterPro" id="IPR023212">
    <property type="entry name" value="Hsp33_helix_hairpin_bin_dom_sf"/>
</dbReference>
<dbReference type="GO" id="GO:0005737">
    <property type="term" value="C:cytoplasm"/>
    <property type="evidence" value="ECO:0007669"/>
    <property type="project" value="InterPro"/>
</dbReference>
<dbReference type="EMBL" id="FTNU01000011">
    <property type="protein sequence ID" value="SIR97374.1"/>
    <property type="molecule type" value="Genomic_DNA"/>
</dbReference>
<evidence type="ECO:0000256" key="3">
    <source>
        <dbReference type="ARBA" id="ARBA00023157"/>
    </source>
</evidence>
<gene>
    <name evidence="6" type="ORF">SAMN02745664_11150</name>
</gene>
<evidence type="ECO:0000313" key="7">
    <source>
        <dbReference type="Proteomes" id="UP000187495"/>
    </source>
</evidence>
<evidence type="ECO:0000313" key="6">
    <source>
        <dbReference type="EMBL" id="SIR97374.1"/>
    </source>
</evidence>
<sequence>MTTTTQDYQASSDYRQRFFIENSAVRGDIVQLDKAYQTVIAQKNYPAALKALLGEMLVSASLLISTLKIDGKLSVQLQSTDEKARLTWAMAECDHTGAVRALAGFDDTGDNASLWRSLDGSDEAFAQLGAGVLFISIHPDKGEAYQGIVERISDSLAECLAHYQKQSAQIPTLIKLATSDTTAAGVLVQLLPQTQADKEADPDLWNRLTALTDTLKPEEITDLPAAEILYRLYHEEQVVLPEATLLHFACTCSVQKSEGAIIQLGLDEAKQVVAAHDGVLVLDCGFCGQQYRFDEAAVERLFADE</sequence>
<protein>
    <submittedName>
        <fullName evidence="6">Molecular chaperone Hsp33</fullName>
    </submittedName>
</protein>
<keyword evidence="1" id="KW-0963">Cytoplasm</keyword>
<reference evidence="7" key="1">
    <citation type="submission" date="2017-01" db="EMBL/GenBank/DDBJ databases">
        <authorList>
            <person name="Varghese N."/>
            <person name="Submissions S."/>
        </authorList>
    </citation>
    <scope>NUCLEOTIDE SEQUENCE [LARGE SCALE GENOMIC DNA]</scope>
    <source>
        <strain evidence="7">DSM 21768</strain>
    </source>
</reference>
<dbReference type="GO" id="GO:0051082">
    <property type="term" value="F:unfolded protein binding"/>
    <property type="evidence" value="ECO:0007669"/>
    <property type="project" value="InterPro"/>
</dbReference>
<proteinExistence type="predicted"/>
<dbReference type="PANTHER" id="PTHR30111:SF1">
    <property type="entry name" value="33 KDA CHAPERONIN"/>
    <property type="match status" value="1"/>
</dbReference>
<dbReference type="AlphaFoldDB" id="A0A1N7FAP9"/>
<keyword evidence="4" id="KW-0143">Chaperone</keyword>
<dbReference type="RefSeq" id="WP_076555576.1">
    <property type="nucleotide sequence ID" value="NZ_FTNU01000011.1"/>
</dbReference>
<keyword evidence="5" id="KW-0676">Redox-active center</keyword>
<dbReference type="PIRSF" id="PIRSF005261">
    <property type="entry name" value="Heat_shock_Hsp33"/>
    <property type="match status" value="1"/>
</dbReference>
<keyword evidence="3" id="KW-1015">Disulfide bond</keyword>
<dbReference type="SUPFAM" id="SSF118352">
    <property type="entry name" value="HSP33 redox switch-like"/>
    <property type="match status" value="1"/>
</dbReference>
<dbReference type="Gene3D" id="1.10.287.480">
    <property type="entry name" value="helix hairpin bin"/>
    <property type="match status" value="1"/>
</dbReference>
<dbReference type="STRING" id="34061.B0189_09305"/>
<dbReference type="Proteomes" id="UP000187495">
    <property type="component" value="Unassembled WGS sequence"/>
</dbReference>
<accession>A0A1N7FAP9</accession>
<dbReference type="CDD" id="cd00498">
    <property type="entry name" value="Hsp33"/>
    <property type="match status" value="1"/>
</dbReference>
<evidence type="ECO:0000256" key="1">
    <source>
        <dbReference type="ARBA" id="ARBA00022490"/>
    </source>
</evidence>